<protein>
    <submittedName>
        <fullName evidence="3">PEP-CTERM motif protein</fullName>
    </submittedName>
</protein>
<dbReference type="Pfam" id="PF07589">
    <property type="entry name" value="PEP-CTERM"/>
    <property type="match status" value="1"/>
</dbReference>
<dbReference type="InterPro" id="IPR013424">
    <property type="entry name" value="Ice-binding_C"/>
</dbReference>
<gene>
    <name evidence="3" type="ORF">AW09_000522</name>
</gene>
<organism evidence="3 4">
    <name type="scientific">Candidatus Accumulibacter phosphatis</name>
    <dbReference type="NCBI Taxonomy" id="327160"/>
    <lineage>
        <taxon>Bacteria</taxon>
        <taxon>Pseudomonadati</taxon>
        <taxon>Pseudomonadota</taxon>
        <taxon>Betaproteobacteria</taxon>
        <taxon>Candidatus Accumulibacter</taxon>
    </lineage>
</organism>
<comment type="caution">
    <text evidence="3">The sequence shown here is derived from an EMBL/GenBank/DDBJ whole genome shotgun (WGS) entry which is preliminary data.</text>
</comment>
<name>A0A080LZ13_9PROT</name>
<dbReference type="NCBIfam" id="TIGR02595">
    <property type="entry name" value="PEP_CTERM"/>
    <property type="match status" value="1"/>
</dbReference>
<dbReference type="AlphaFoldDB" id="A0A080LZ13"/>
<keyword evidence="1" id="KW-0732">Signal</keyword>
<evidence type="ECO:0000313" key="4">
    <source>
        <dbReference type="Proteomes" id="UP000020077"/>
    </source>
</evidence>
<dbReference type="Proteomes" id="UP000020077">
    <property type="component" value="Unassembled WGS sequence"/>
</dbReference>
<feature type="domain" description="Ice-binding protein C-terminal" evidence="2">
    <location>
        <begin position="213"/>
        <end position="236"/>
    </location>
</feature>
<sequence>MKSLMRNLTALALVLASAGAAHAIPLSSLLGGASITAGDKVFDHWALNFYGASDGRTFNADNIDVTPLNDGGMDPGPGLHFSVLNGEFNVTGDGLYAYLDTSFGFRISVLDPGKLIKDNSLILTDGFVTNLGDNGFYIRETIGTAAGLDDLGVKEVEFSWLDGTGLISNLTDVANFTPMQSIWVTKNILVWATGIDETASLQGFEQRFSQQEVPEPASLALLSLGLVGLGVARRRRS</sequence>
<evidence type="ECO:0000259" key="2">
    <source>
        <dbReference type="Pfam" id="PF07589"/>
    </source>
</evidence>
<feature type="signal peptide" evidence="1">
    <location>
        <begin position="1"/>
        <end position="23"/>
    </location>
</feature>
<evidence type="ECO:0000256" key="1">
    <source>
        <dbReference type="SAM" id="SignalP"/>
    </source>
</evidence>
<reference evidence="3 4" key="1">
    <citation type="submission" date="2014-02" db="EMBL/GenBank/DDBJ databases">
        <title>Expanding our view of genomic diversity in Candidatus Accumulibacter clades.</title>
        <authorList>
            <person name="Skennerton C.T."/>
            <person name="Barr J.J."/>
            <person name="Slater F.R."/>
            <person name="Bond P.L."/>
            <person name="Tyson G.W."/>
        </authorList>
    </citation>
    <scope>NUCLEOTIDE SEQUENCE [LARGE SCALE GENOMIC DNA]</scope>
    <source>
        <strain evidence="4">BA-91</strain>
    </source>
</reference>
<accession>A0A080LZ13</accession>
<proteinExistence type="predicted"/>
<evidence type="ECO:0000313" key="3">
    <source>
        <dbReference type="EMBL" id="KFB74182.1"/>
    </source>
</evidence>
<dbReference type="EMBL" id="JDVG02000084">
    <property type="protein sequence ID" value="KFB74182.1"/>
    <property type="molecule type" value="Genomic_DNA"/>
</dbReference>
<feature type="chain" id="PRO_5001750698" evidence="1">
    <location>
        <begin position="24"/>
        <end position="237"/>
    </location>
</feature>